<protein>
    <submittedName>
        <fullName evidence="1">ROK family protein</fullName>
    </submittedName>
</protein>
<dbReference type="EMBL" id="CP042425">
    <property type="protein sequence ID" value="QEL20367.1"/>
    <property type="molecule type" value="Genomic_DNA"/>
</dbReference>
<dbReference type="OrthoDB" id="9795247at2"/>
<dbReference type="AlphaFoldDB" id="A0A5C1AQA4"/>
<dbReference type="Gene3D" id="3.30.420.40">
    <property type="match status" value="2"/>
</dbReference>
<name>A0A5C1AQA4_9BACT</name>
<dbReference type="InterPro" id="IPR043129">
    <property type="entry name" value="ATPase_NBD"/>
</dbReference>
<reference evidence="2" key="1">
    <citation type="submission" date="2019-08" db="EMBL/GenBank/DDBJ databases">
        <title>Limnoglobus roseus gen. nov., sp. nov., a novel freshwater planctomycete with a giant genome from the family Gemmataceae.</title>
        <authorList>
            <person name="Kulichevskaya I.S."/>
            <person name="Naumoff D.G."/>
            <person name="Miroshnikov K."/>
            <person name="Ivanova A."/>
            <person name="Philippov D.A."/>
            <person name="Hakobyan A."/>
            <person name="Rijpstra I.C."/>
            <person name="Sinninghe Damste J.S."/>
            <person name="Liesack W."/>
            <person name="Dedysh S.N."/>
        </authorList>
    </citation>
    <scope>NUCLEOTIDE SEQUENCE [LARGE SCALE GENOMIC DNA]</scope>
    <source>
        <strain evidence="2">PX52</strain>
    </source>
</reference>
<accession>A0A5C1AQA4</accession>
<sequence>MKVLVIDIGGSHVKFLATGVEESRSFDSGPELTPEDMVKRVREHTADWEYTVVSLGYPGVVGPEGPEAEPGNLGDGWVGFDYEKAFGKPVRVVNDAVLQALGGYQEGRMLFLGLGTGLGSALVTERVVIPLELGSLPYARGESLADRLGKAGLQQHGEDNWRASLTAVTGELMKAFQVDEILLGGGNAELIDPPPEGCRRGGNQDAMTGGFRLWDEWIEGHDYAPSGAWRVVR</sequence>
<dbReference type="RefSeq" id="WP_149114675.1">
    <property type="nucleotide sequence ID" value="NZ_CP042425.1"/>
</dbReference>
<keyword evidence="2" id="KW-1185">Reference proteome</keyword>
<evidence type="ECO:0000313" key="2">
    <source>
        <dbReference type="Proteomes" id="UP000324974"/>
    </source>
</evidence>
<gene>
    <name evidence="1" type="ORF">PX52LOC_07460</name>
</gene>
<dbReference type="KEGG" id="lrs:PX52LOC_07460"/>
<evidence type="ECO:0000313" key="1">
    <source>
        <dbReference type="EMBL" id="QEL20367.1"/>
    </source>
</evidence>
<dbReference type="Proteomes" id="UP000324974">
    <property type="component" value="Chromosome"/>
</dbReference>
<proteinExistence type="predicted"/>
<dbReference type="SUPFAM" id="SSF53067">
    <property type="entry name" value="Actin-like ATPase domain"/>
    <property type="match status" value="1"/>
</dbReference>
<organism evidence="1 2">
    <name type="scientific">Limnoglobus roseus</name>
    <dbReference type="NCBI Taxonomy" id="2598579"/>
    <lineage>
        <taxon>Bacteria</taxon>
        <taxon>Pseudomonadati</taxon>
        <taxon>Planctomycetota</taxon>
        <taxon>Planctomycetia</taxon>
        <taxon>Gemmatales</taxon>
        <taxon>Gemmataceae</taxon>
        <taxon>Limnoglobus</taxon>
    </lineage>
</organism>